<gene>
    <name evidence="6" type="ORF">OIK44_05915</name>
</gene>
<reference evidence="6 7" key="1">
    <citation type="submission" date="2022-10" db="EMBL/GenBank/DDBJ databases">
        <title>Janthinobacterium sp. hw3 Genome sequencing.</title>
        <authorList>
            <person name="Park S."/>
        </authorList>
    </citation>
    <scope>NUCLEOTIDE SEQUENCE [LARGE SCALE GENOMIC DNA]</scope>
    <source>
        <strain evidence="7">hw3</strain>
    </source>
</reference>
<dbReference type="SUPFAM" id="SSF56300">
    <property type="entry name" value="Metallo-dependent phosphatases"/>
    <property type="match status" value="1"/>
</dbReference>
<accession>A0ABT5JX32</accession>
<evidence type="ECO:0000256" key="2">
    <source>
        <dbReference type="RuleBase" id="RU362119"/>
    </source>
</evidence>
<evidence type="ECO:0000256" key="1">
    <source>
        <dbReference type="ARBA" id="ARBA00022729"/>
    </source>
</evidence>
<evidence type="ECO:0000313" key="6">
    <source>
        <dbReference type="EMBL" id="MDC8757124.1"/>
    </source>
</evidence>
<keyword evidence="7" id="KW-1185">Reference proteome</keyword>
<evidence type="ECO:0000313" key="7">
    <source>
        <dbReference type="Proteomes" id="UP001221208"/>
    </source>
</evidence>
<dbReference type="InterPro" id="IPR029052">
    <property type="entry name" value="Metallo-depent_PP-like"/>
</dbReference>
<dbReference type="InterPro" id="IPR008334">
    <property type="entry name" value="5'-Nucleotdase_C"/>
</dbReference>
<feature type="chain" id="PRO_5045003747" evidence="2">
    <location>
        <begin position="25"/>
        <end position="562"/>
    </location>
</feature>
<dbReference type="Pfam" id="PF02872">
    <property type="entry name" value="5_nucleotid_C"/>
    <property type="match status" value="1"/>
</dbReference>
<keyword evidence="1 2" id="KW-0732">Signal</keyword>
<keyword evidence="2" id="KW-0547">Nucleotide-binding</keyword>
<evidence type="ECO:0000256" key="3">
    <source>
        <dbReference type="SAM" id="MobiDB-lite"/>
    </source>
</evidence>
<dbReference type="EMBL" id="JAQQXR010000002">
    <property type="protein sequence ID" value="MDC8757124.1"/>
    <property type="molecule type" value="Genomic_DNA"/>
</dbReference>
<dbReference type="Proteomes" id="UP001221208">
    <property type="component" value="Unassembled WGS sequence"/>
</dbReference>
<dbReference type="Gene3D" id="3.90.780.10">
    <property type="entry name" value="5'-Nucleotidase, C-terminal domain"/>
    <property type="match status" value="1"/>
</dbReference>
<feature type="domain" description="Calcineurin-like phosphoesterase" evidence="4">
    <location>
        <begin position="33"/>
        <end position="284"/>
    </location>
</feature>
<dbReference type="PROSITE" id="PS51257">
    <property type="entry name" value="PROKAR_LIPOPROTEIN"/>
    <property type="match status" value="1"/>
</dbReference>
<feature type="signal peptide" evidence="2">
    <location>
        <begin position="1"/>
        <end position="24"/>
    </location>
</feature>
<dbReference type="PRINTS" id="PR01607">
    <property type="entry name" value="APYRASEFAMLY"/>
</dbReference>
<comment type="caution">
    <text evidence="6">The sequence shown here is derived from an EMBL/GenBank/DDBJ whole genome shotgun (WGS) entry which is preliminary data.</text>
</comment>
<dbReference type="Pfam" id="PF00149">
    <property type="entry name" value="Metallophos"/>
    <property type="match status" value="1"/>
</dbReference>
<dbReference type="RefSeq" id="WP_273669812.1">
    <property type="nucleotide sequence ID" value="NZ_JAQQXR010000002.1"/>
</dbReference>
<dbReference type="PANTHER" id="PTHR11575:SF24">
    <property type="entry name" value="5'-NUCLEOTIDASE"/>
    <property type="match status" value="1"/>
</dbReference>
<dbReference type="InterPro" id="IPR006179">
    <property type="entry name" value="5_nucleotidase/apyrase"/>
</dbReference>
<evidence type="ECO:0000259" key="4">
    <source>
        <dbReference type="Pfam" id="PF00149"/>
    </source>
</evidence>
<dbReference type="SUPFAM" id="SSF55816">
    <property type="entry name" value="5'-nucleotidase (syn. UDP-sugar hydrolase), C-terminal domain"/>
    <property type="match status" value="1"/>
</dbReference>
<feature type="region of interest" description="Disordered" evidence="3">
    <location>
        <begin position="540"/>
        <end position="562"/>
    </location>
</feature>
<keyword evidence="2" id="KW-0378">Hydrolase</keyword>
<dbReference type="InterPro" id="IPR004843">
    <property type="entry name" value="Calcineurin-like_PHP"/>
</dbReference>
<dbReference type="PANTHER" id="PTHR11575">
    <property type="entry name" value="5'-NUCLEOTIDASE-RELATED"/>
    <property type="match status" value="1"/>
</dbReference>
<dbReference type="Gene3D" id="3.60.21.10">
    <property type="match status" value="1"/>
</dbReference>
<feature type="domain" description="5'-Nucleotidase C-terminal" evidence="5">
    <location>
        <begin position="360"/>
        <end position="520"/>
    </location>
</feature>
<name>A0ABT5JX32_9BURK</name>
<organism evidence="6 7">
    <name type="scientific">Janthinobacterium fluminis</name>
    <dbReference type="NCBI Taxonomy" id="2987524"/>
    <lineage>
        <taxon>Bacteria</taxon>
        <taxon>Pseudomonadati</taxon>
        <taxon>Pseudomonadota</taxon>
        <taxon>Betaproteobacteria</taxon>
        <taxon>Burkholderiales</taxon>
        <taxon>Oxalobacteraceae</taxon>
        <taxon>Janthinobacterium</taxon>
    </lineage>
</organism>
<proteinExistence type="inferred from homology"/>
<comment type="similarity">
    <text evidence="2">Belongs to the 5'-nucleotidase family.</text>
</comment>
<dbReference type="InterPro" id="IPR036907">
    <property type="entry name" value="5'-Nucleotdase_C_sf"/>
</dbReference>
<protein>
    <submittedName>
        <fullName evidence="6">Bifunctional metallophosphatase/5'-nucleotidase</fullName>
    </submittedName>
</protein>
<evidence type="ECO:0000259" key="5">
    <source>
        <dbReference type="Pfam" id="PF02872"/>
    </source>
</evidence>
<sequence length="562" mass="59468">MKTYLSPLAAAAALVLLMGGCATRSSGPVDINLVALNDFHGNLERSKFRYTSVIDKTPHTIEAGGIDTVAAALQAWRQEDRELLLVGAGDLVGASPAMSAMWADEPSIGALNLLGLRATSVGNHEFDQGRLELLRQQEGGCVSPRPDKACQYEPTYHGAKFSYLAANVLDSATGKPFMPAYRVETAHGIKIAFIGAVLKGTASVVLASGIAGLEFGDEADAVNRVLPELRAQGVGVFVVLLHQGGHSSEPFDQPDCSTLKGPIVDVVERLHPSISVVVSGHSHTGYTCRVDGRLVTQADMGGHMLSRIKLSVDPDSKRVLAASARNIVMTQGTYPEDPVMSEYLNAVRERSAAALARPVARLAVASVGREKSAAGETALGNLVADATLAAGQAAGAQIAFMNNGGLRKDLEAGADLVSTTGQTQMVLPFGNTLVVMTLTGAQIRALLEQQWGQDGADLHGVLQVSDGFQYRWDGRRPQGQRVLPGSVRLKGAPLDDAKPYRVVVNNFLAEGGDNFPVFAEGTQRVRTHIRDTDALADYLGKRDRAGNPAGSATPAGRIQRVQ</sequence>